<dbReference type="EMBL" id="CP013213">
    <property type="protein sequence ID" value="AMC94132.1"/>
    <property type="molecule type" value="Genomic_DNA"/>
</dbReference>
<dbReference type="CDD" id="cd21416">
    <property type="entry name" value="HDC_protein"/>
    <property type="match status" value="1"/>
</dbReference>
<keyword evidence="1" id="KW-1133">Transmembrane helix</keyword>
<feature type="transmembrane region" description="Helical" evidence="1">
    <location>
        <begin position="116"/>
        <end position="134"/>
    </location>
</feature>
<feature type="transmembrane region" description="Helical" evidence="1">
    <location>
        <begin position="229"/>
        <end position="247"/>
    </location>
</feature>
<dbReference type="Proteomes" id="UP000063781">
    <property type="component" value="Chromosome"/>
</dbReference>
<dbReference type="RefSeq" id="WP_067633548.1">
    <property type="nucleotide sequence ID" value="NZ_CP013213.1"/>
</dbReference>
<keyword evidence="1" id="KW-0472">Membrane</keyword>
<feature type="transmembrane region" description="Helical" evidence="1">
    <location>
        <begin position="362"/>
        <end position="385"/>
    </location>
</feature>
<evidence type="ECO:0000313" key="2">
    <source>
        <dbReference type="EMBL" id="AMC94132.1"/>
    </source>
</evidence>
<keyword evidence="3" id="KW-1185">Reference proteome</keyword>
<dbReference type="STRING" id="1514105.AOC36_09065"/>
<feature type="transmembrane region" description="Helical" evidence="1">
    <location>
        <begin position="201"/>
        <end position="223"/>
    </location>
</feature>
<evidence type="ECO:0000256" key="1">
    <source>
        <dbReference type="SAM" id="Phobius"/>
    </source>
</evidence>
<dbReference type="InterPro" id="IPR049576">
    <property type="entry name" value="HDC-like"/>
</dbReference>
<organism evidence="2 3">
    <name type="scientific">Erysipelothrix larvae</name>
    <dbReference type="NCBI Taxonomy" id="1514105"/>
    <lineage>
        <taxon>Bacteria</taxon>
        <taxon>Bacillati</taxon>
        <taxon>Bacillota</taxon>
        <taxon>Erysipelotrichia</taxon>
        <taxon>Erysipelotrichales</taxon>
        <taxon>Erysipelotrichaceae</taxon>
        <taxon>Erysipelothrix</taxon>
    </lineage>
</organism>
<dbReference type="OrthoDB" id="3243277at2"/>
<evidence type="ECO:0000313" key="3">
    <source>
        <dbReference type="Proteomes" id="UP000063781"/>
    </source>
</evidence>
<feature type="transmembrane region" description="Helical" evidence="1">
    <location>
        <begin position="259"/>
        <end position="277"/>
    </location>
</feature>
<feature type="transmembrane region" description="Helical" evidence="1">
    <location>
        <begin position="283"/>
        <end position="308"/>
    </location>
</feature>
<keyword evidence="1" id="KW-0812">Transmembrane</keyword>
<evidence type="ECO:0008006" key="4">
    <source>
        <dbReference type="Google" id="ProtNLM"/>
    </source>
</evidence>
<dbReference type="KEGG" id="erl:AOC36_09065"/>
<feature type="transmembrane region" description="Helical" evidence="1">
    <location>
        <begin position="88"/>
        <end position="109"/>
    </location>
</feature>
<feature type="transmembrane region" description="Helical" evidence="1">
    <location>
        <begin position="56"/>
        <end position="76"/>
    </location>
</feature>
<dbReference type="AlphaFoldDB" id="A0A0X8H148"/>
<proteinExistence type="predicted"/>
<protein>
    <recommendedName>
        <fullName evidence="4">Na+/glutamate symporter</fullName>
    </recommendedName>
</protein>
<feature type="transmembrane region" description="Helical" evidence="1">
    <location>
        <begin position="146"/>
        <end position="168"/>
    </location>
</feature>
<reference evidence="2 3" key="1">
    <citation type="submission" date="2015-10" db="EMBL/GenBank/DDBJ databases">
        <title>Erysipelothrix larvae sp. LV19 isolated from the larval gut of the rhinoceros beetle, Trypoxylus dichotomus.</title>
        <authorList>
            <person name="Lim S."/>
            <person name="Kim B.-C."/>
        </authorList>
    </citation>
    <scope>NUCLEOTIDE SEQUENCE [LARGE SCALE GENOMIC DNA]</scope>
    <source>
        <strain evidence="2 3">LV19</strain>
    </source>
</reference>
<name>A0A0X8H148_9FIRM</name>
<gene>
    <name evidence="2" type="ORF">AOC36_09065</name>
</gene>
<accession>A0A0X8H148</accession>
<sequence length="386" mass="40491">MNALTAFAIIMMIWTISDAVSKKTKSMVSSLLVASVLFLIGFKTNILPENILVNSALLPLGATVVGLIIIHLGTMLSVDDFKKQWRTVVIGVGSIIGSTGALLALFPLFGGTFSEAIAAAAGITGGTISVILVQDVAIPLGLSTVAVLPVLIVAIQGIIGFPITSFILRKEAQRIKKDGIKPLVEDEEKETKKRSFALPEAFQTTAGTLFLLAVIMLIASQISALTNNVINEFVVALLFGVTLRHFGILKPNVLSGIDAFGFLMITILIIIFGPLASLSIHDLIAMAVPLVLSFTIGVSGAVIGGVLVGKLLGYSAMMSIAISLTQLFGFPGTMILSQEAAKSVGETEEEVKAIEGEILPKMIVAGFSTVTVTSVLVIGLLVQFIG</sequence>